<dbReference type="Proteomes" id="UP000019384">
    <property type="component" value="Unassembled WGS sequence"/>
</dbReference>
<dbReference type="GO" id="GO:0006606">
    <property type="term" value="P:protein import into nucleus"/>
    <property type="evidence" value="ECO:0007669"/>
    <property type="project" value="TreeGrafter"/>
</dbReference>
<evidence type="ECO:0000256" key="1">
    <source>
        <dbReference type="ARBA" id="ARBA00006623"/>
    </source>
</evidence>
<name>W6MY12_9ASCO</name>
<organism evidence="4 5">
    <name type="scientific">Kuraishia capsulata CBS 1993</name>
    <dbReference type="NCBI Taxonomy" id="1382522"/>
    <lineage>
        <taxon>Eukaryota</taxon>
        <taxon>Fungi</taxon>
        <taxon>Dikarya</taxon>
        <taxon>Ascomycota</taxon>
        <taxon>Saccharomycotina</taxon>
        <taxon>Pichiomycetes</taxon>
        <taxon>Pichiales</taxon>
        <taxon>Pichiaceae</taxon>
        <taxon>Kuraishia</taxon>
    </lineage>
</organism>
<dbReference type="EMBL" id="HG793131">
    <property type="protein sequence ID" value="CDK29830.1"/>
    <property type="molecule type" value="Genomic_DNA"/>
</dbReference>
<dbReference type="HOGENOM" id="CLU_084839_1_0_1"/>
<dbReference type="PANTHER" id="PTHR12925:SF0">
    <property type="entry name" value="PROTEIN HIKESHI"/>
    <property type="match status" value="1"/>
</dbReference>
<dbReference type="GO" id="GO:0006020">
    <property type="term" value="P:inositol metabolic process"/>
    <property type="evidence" value="ECO:0007669"/>
    <property type="project" value="EnsemblFungi"/>
</dbReference>
<dbReference type="GO" id="GO:0005829">
    <property type="term" value="C:cytosol"/>
    <property type="evidence" value="ECO:0007669"/>
    <property type="project" value="TreeGrafter"/>
</dbReference>
<dbReference type="OrthoDB" id="10248398at2759"/>
<evidence type="ECO:0000313" key="5">
    <source>
        <dbReference type="Proteomes" id="UP000019384"/>
    </source>
</evidence>
<dbReference type="InterPro" id="IPR008493">
    <property type="entry name" value="Hikeshi-like_N"/>
</dbReference>
<dbReference type="Pfam" id="PF05603">
    <property type="entry name" value="Hikeshi-like_N"/>
    <property type="match status" value="1"/>
</dbReference>
<evidence type="ECO:0000259" key="2">
    <source>
        <dbReference type="Pfam" id="PF05603"/>
    </source>
</evidence>
<feature type="domain" description="Hikeshi-like N-terminal" evidence="2">
    <location>
        <begin position="6"/>
        <end position="137"/>
    </location>
</feature>
<reference evidence="4" key="2">
    <citation type="submission" date="2014-02" db="EMBL/GenBank/DDBJ databases">
        <title>Complete DNA sequence of /Kuraishia capsulata/ illustrates novel genomic features among budding yeasts (/Saccharomycotina/).</title>
        <authorList>
            <person name="Morales L."/>
            <person name="Noel B."/>
            <person name="Porcel B."/>
            <person name="Marcet-Houben M."/>
            <person name="Hullo M-F."/>
            <person name="Sacerdot C."/>
            <person name="Tekaia F."/>
            <person name="Leh-Louis V."/>
            <person name="Despons L."/>
            <person name="Khanna V."/>
            <person name="Aury J-M."/>
            <person name="Barbe V."/>
            <person name="Couloux A."/>
            <person name="Labadie K."/>
            <person name="Pelletier E."/>
            <person name="Souciet J-L."/>
            <person name="Boekhout T."/>
            <person name="Gabaldon T."/>
            <person name="Wincker P."/>
            <person name="Dujon B."/>
        </authorList>
    </citation>
    <scope>NUCLEOTIDE SEQUENCE</scope>
    <source>
        <strain evidence="4">CBS 1993</strain>
    </source>
</reference>
<feature type="domain" description="Hikeshi-like C-terminal" evidence="3">
    <location>
        <begin position="160"/>
        <end position="208"/>
    </location>
</feature>
<reference evidence="4" key="1">
    <citation type="submission" date="2013-12" db="EMBL/GenBank/DDBJ databases">
        <authorList>
            <person name="Genoscope - CEA"/>
        </authorList>
    </citation>
    <scope>NUCLEOTIDE SEQUENCE</scope>
    <source>
        <strain evidence="4">CBS 1993</strain>
    </source>
</reference>
<gene>
    <name evidence="4" type="ORF">KUCA_T00005824001</name>
</gene>
<accession>W6MY12</accession>
<protein>
    <submittedName>
        <fullName evidence="4">Uncharacterized protein</fullName>
    </submittedName>
</protein>
<dbReference type="PANTHER" id="PTHR12925">
    <property type="entry name" value="HIKESHI FAMILY MEMBER"/>
    <property type="match status" value="1"/>
</dbReference>
<dbReference type="Pfam" id="PF21057">
    <property type="entry name" value="Hikeshi-like_C"/>
    <property type="match status" value="1"/>
</dbReference>
<dbReference type="GO" id="GO:0061608">
    <property type="term" value="F:nuclear import signal receptor activity"/>
    <property type="evidence" value="ECO:0007669"/>
    <property type="project" value="TreeGrafter"/>
</dbReference>
<dbReference type="InterPro" id="IPR048364">
    <property type="entry name" value="Hikeshi-like_C"/>
</dbReference>
<dbReference type="GO" id="GO:0005634">
    <property type="term" value="C:nucleus"/>
    <property type="evidence" value="ECO:0007669"/>
    <property type="project" value="TreeGrafter"/>
</dbReference>
<dbReference type="AlphaFoldDB" id="W6MY12"/>
<keyword evidence="5" id="KW-1185">Reference proteome</keyword>
<dbReference type="RefSeq" id="XP_022461813.1">
    <property type="nucleotide sequence ID" value="XM_022602885.1"/>
</dbReference>
<evidence type="ECO:0000259" key="3">
    <source>
        <dbReference type="Pfam" id="PF21057"/>
    </source>
</evidence>
<sequence>MFGACISGYPVAVATEVEPLKYTIQFSGIRRNVSHFCLFLLPGVPFDPGYTALVYYQISSKVEDLSRPNEFTLFGGLMASKPSAIFKMSNPYASSGATDADMGMDMDFGDDANSVDITIGISIEPNAQAALALSKVSKPQSSALVPKSGSNITSPHELMVSTANKIIGKAYNYLSGFADNNNKVDISKFNEWWTRFISKYESDPNYLSRDG</sequence>
<evidence type="ECO:0000313" key="4">
    <source>
        <dbReference type="EMBL" id="CDK29830.1"/>
    </source>
</evidence>
<dbReference type="STRING" id="1382522.W6MY12"/>
<proteinExistence type="inferred from homology"/>
<dbReference type="GeneID" id="34523201"/>
<comment type="similarity">
    <text evidence="1">Belongs to the OPI10 family.</text>
</comment>
<dbReference type="InterPro" id="IPR031318">
    <property type="entry name" value="OPI10"/>
</dbReference>